<dbReference type="SUPFAM" id="SSF57667">
    <property type="entry name" value="beta-beta-alpha zinc fingers"/>
    <property type="match status" value="1"/>
</dbReference>
<evidence type="ECO:0000256" key="9">
    <source>
        <dbReference type="SAM" id="MobiDB-lite"/>
    </source>
</evidence>
<dbReference type="InterPro" id="IPR003604">
    <property type="entry name" value="Matrin/U1-like-C_Znf_C2H2"/>
</dbReference>
<comment type="caution">
    <text evidence="11">The sequence shown here is derived from an EMBL/GenBank/DDBJ whole genome shotgun (WGS) entry which is preliminary data.</text>
</comment>
<dbReference type="AlphaFoldDB" id="A0AAN7W4B7"/>
<keyword evidence="2" id="KW-0507">mRNA processing</keyword>
<dbReference type="InterPro" id="IPR013087">
    <property type="entry name" value="Znf_C2H2_type"/>
</dbReference>
<evidence type="ECO:0000256" key="5">
    <source>
        <dbReference type="ARBA" id="ARBA00022771"/>
    </source>
</evidence>
<evidence type="ECO:0000313" key="11">
    <source>
        <dbReference type="EMBL" id="KAK5780891.1"/>
    </source>
</evidence>
<name>A0AAN7W4B7_9SACH</name>
<evidence type="ECO:0000256" key="8">
    <source>
        <dbReference type="ARBA" id="ARBA00023242"/>
    </source>
</evidence>
<evidence type="ECO:0000256" key="7">
    <source>
        <dbReference type="ARBA" id="ARBA00023187"/>
    </source>
</evidence>
<keyword evidence="7" id="KW-0508">mRNA splicing</keyword>
<keyword evidence="3" id="KW-0479">Metal-binding</keyword>
<keyword evidence="4" id="KW-0747">Spliceosome</keyword>
<keyword evidence="12" id="KW-1185">Reference proteome</keyword>
<dbReference type="EMBL" id="JAWIZZ010000040">
    <property type="protein sequence ID" value="KAK5780891.1"/>
    <property type="molecule type" value="Genomic_DNA"/>
</dbReference>
<evidence type="ECO:0000256" key="2">
    <source>
        <dbReference type="ARBA" id="ARBA00022664"/>
    </source>
</evidence>
<dbReference type="GO" id="GO:0003676">
    <property type="term" value="F:nucleic acid binding"/>
    <property type="evidence" value="ECO:0007669"/>
    <property type="project" value="InterPro"/>
</dbReference>
<evidence type="ECO:0000313" key="12">
    <source>
        <dbReference type="Proteomes" id="UP001306508"/>
    </source>
</evidence>
<comment type="similarity">
    <text evidence="1">Belongs to the SF3A2 family.</text>
</comment>
<feature type="region of interest" description="Disordered" evidence="9">
    <location>
        <begin position="1"/>
        <end position="22"/>
    </location>
</feature>
<keyword evidence="5" id="KW-0863">Zinc-finger</keyword>
<keyword evidence="6" id="KW-0862">Zinc</keyword>
<dbReference type="GO" id="GO:0008270">
    <property type="term" value="F:zinc ion binding"/>
    <property type="evidence" value="ECO:0007669"/>
    <property type="project" value="UniProtKB-KW"/>
</dbReference>
<dbReference type="GO" id="GO:0005686">
    <property type="term" value="C:U2 snRNP"/>
    <property type="evidence" value="ECO:0007669"/>
    <property type="project" value="TreeGrafter"/>
</dbReference>
<dbReference type="Pfam" id="PF16835">
    <property type="entry name" value="SF3A2"/>
    <property type="match status" value="1"/>
</dbReference>
<dbReference type="GO" id="GO:0000245">
    <property type="term" value="P:spliceosomal complex assembly"/>
    <property type="evidence" value="ECO:0007669"/>
    <property type="project" value="TreeGrafter"/>
</dbReference>
<evidence type="ECO:0000256" key="1">
    <source>
        <dbReference type="ARBA" id="ARBA00008995"/>
    </source>
</evidence>
<evidence type="ECO:0000256" key="3">
    <source>
        <dbReference type="ARBA" id="ARBA00022723"/>
    </source>
</evidence>
<dbReference type="InterPro" id="IPR052092">
    <property type="entry name" value="SF3A2"/>
</dbReference>
<protein>
    <recommendedName>
        <fullName evidence="10">U1-type domain-containing protein</fullName>
    </recommendedName>
</protein>
<dbReference type="InterPro" id="IPR036236">
    <property type="entry name" value="Znf_C2H2_sf"/>
</dbReference>
<feature type="region of interest" description="Disordered" evidence="9">
    <location>
        <begin position="175"/>
        <end position="194"/>
    </location>
</feature>
<proteinExistence type="inferred from homology"/>
<sequence>MDYHNRAGSKKGGGGIATDSQFNRQRRQQIEELLSGDSNIPFTFQENEISTTVPDSSRQNPYIYKNHSGKLVCKLCNTMHMSWTSVERHLRGKKHGLNVIRRNNFVSGGGIRTSGTTGNIEDSKMALAFQREVETMRQQLKYDKGLPKVNLVSIKDPKTDNKGISVRIIYPNESQIQKDESEEKVNNDETKESITQQEYPPFLRVVTGLELSSSKDRNKKFLVVSYPPFENVAIEIPSQSNIVGGKNLTNDKNKNEFTVYVDDLNHDCTLWDPDSHTFFVQCYFLSSEGKKY</sequence>
<dbReference type="Proteomes" id="UP001306508">
    <property type="component" value="Unassembled WGS sequence"/>
</dbReference>
<evidence type="ECO:0000256" key="6">
    <source>
        <dbReference type="ARBA" id="ARBA00022833"/>
    </source>
</evidence>
<evidence type="ECO:0000256" key="4">
    <source>
        <dbReference type="ARBA" id="ARBA00022728"/>
    </source>
</evidence>
<keyword evidence="8" id="KW-0539">Nucleus</keyword>
<dbReference type="SMART" id="SM00451">
    <property type="entry name" value="ZnF_U1"/>
    <property type="match status" value="1"/>
</dbReference>
<dbReference type="InterPro" id="IPR031781">
    <property type="entry name" value="SF3A2_dom"/>
</dbReference>
<dbReference type="PANTHER" id="PTHR23205:SF0">
    <property type="entry name" value="SPLICING FACTOR 3A SUBUNIT 2"/>
    <property type="match status" value="1"/>
</dbReference>
<evidence type="ECO:0000259" key="10">
    <source>
        <dbReference type="SMART" id="SM00451"/>
    </source>
</evidence>
<reference evidence="12" key="1">
    <citation type="submission" date="2023-07" db="EMBL/GenBank/DDBJ databases">
        <title>A draft genome of Kazachstania heterogenica Y-27499.</title>
        <authorList>
            <person name="Donic C."/>
            <person name="Kralova J.S."/>
            <person name="Fidel L."/>
            <person name="Ben-Dor S."/>
            <person name="Jung S."/>
        </authorList>
    </citation>
    <scope>NUCLEOTIDE SEQUENCE [LARGE SCALE GENOMIC DNA]</scope>
    <source>
        <strain evidence="12">Y27499</strain>
    </source>
</reference>
<organism evidence="11 12">
    <name type="scientific">Arxiozyma heterogenica</name>
    <dbReference type="NCBI Taxonomy" id="278026"/>
    <lineage>
        <taxon>Eukaryota</taxon>
        <taxon>Fungi</taxon>
        <taxon>Dikarya</taxon>
        <taxon>Ascomycota</taxon>
        <taxon>Saccharomycotina</taxon>
        <taxon>Saccharomycetes</taxon>
        <taxon>Saccharomycetales</taxon>
        <taxon>Saccharomycetaceae</taxon>
        <taxon>Arxiozyma</taxon>
    </lineage>
</organism>
<dbReference type="Pfam" id="PF12874">
    <property type="entry name" value="zf-met"/>
    <property type="match status" value="1"/>
</dbReference>
<gene>
    <name evidence="11" type="ORF">RI543_002018</name>
</gene>
<feature type="compositionally biased region" description="Basic and acidic residues" evidence="9">
    <location>
        <begin position="176"/>
        <end position="192"/>
    </location>
</feature>
<dbReference type="GO" id="GO:0071013">
    <property type="term" value="C:catalytic step 2 spliceosome"/>
    <property type="evidence" value="ECO:0007669"/>
    <property type="project" value="TreeGrafter"/>
</dbReference>
<dbReference type="Gene3D" id="2.60.40.2690">
    <property type="match status" value="1"/>
</dbReference>
<feature type="domain" description="U1-type" evidence="10">
    <location>
        <begin position="68"/>
        <end position="102"/>
    </location>
</feature>
<dbReference type="PANTHER" id="PTHR23205">
    <property type="entry name" value="SPLICING FACTOR 3A SUBUNIT 2"/>
    <property type="match status" value="1"/>
</dbReference>
<accession>A0AAN7W4B7</accession>
<dbReference type="GO" id="GO:0071004">
    <property type="term" value="C:U2-type prespliceosome"/>
    <property type="evidence" value="ECO:0007669"/>
    <property type="project" value="TreeGrafter"/>
</dbReference>